<evidence type="ECO:0000313" key="1">
    <source>
        <dbReference type="EMBL" id="QQM45138.1"/>
    </source>
</evidence>
<dbReference type="EMBL" id="CP066831">
    <property type="protein sequence ID" value="QQM45138.1"/>
    <property type="molecule type" value="Genomic_DNA"/>
</dbReference>
<accession>A0A7T7L2A3</accession>
<organism evidence="1 2">
    <name type="scientific">Streptomyces liliifuscus</name>
    <dbReference type="NCBI Taxonomy" id="2797636"/>
    <lineage>
        <taxon>Bacteria</taxon>
        <taxon>Bacillati</taxon>
        <taxon>Actinomycetota</taxon>
        <taxon>Actinomycetes</taxon>
        <taxon>Kitasatosporales</taxon>
        <taxon>Streptomycetaceae</taxon>
        <taxon>Streptomyces</taxon>
    </lineage>
</organism>
<dbReference type="AlphaFoldDB" id="A0A7T7L2A3"/>
<gene>
    <name evidence="1" type="ORF">JEQ17_40905</name>
</gene>
<evidence type="ECO:0000313" key="2">
    <source>
        <dbReference type="Proteomes" id="UP000595636"/>
    </source>
</evidence>
<dbReference type="RefSeq" id="WP_200399947.1">
    <property type="nucleotide sequence ID" value="NZ_CP066831.1"/>
</dbReference>
<reference evidence="1 2" key="1">
    <citation type="submission" date="2020-12" db="EMBL/GenBank/DDBJ databases">
        <title>A novel species.</title>
        <authorList>
            <person name="Li K."/>
        </authorList>
    </citation>
    <scope>NUCLEOTIDE SEQUENCE [LARGE SCALE GENOMIC DNA]</scope>
    <source>
        <strain evidence="1 2">ZYC-3</strain>
    </source>
</reference>
<proteinExistence type="predicted"/>
<dbReference type="Proteomes" id="UP000595636">
    <property type="component" value="Chromosome"/>
</dbReference>
<keyword evidence="2" id="KW-1185">Reference proteome</keyword>
<protein>
    <submittedName>
        <fullName evidence="1">Uncharacterized protein</fullName>
    </submittedName>
</protein>
<name>A0A7T7L2A3_9ACTN</name>
<sequence>MTSPAQELRTAAQTLLDHADATAEDIETNTYWHSQIADREHWYAHGIDNALGGPAGKLAGLLSPATARELAGAFRTWARMGDLDPDLLHRIGGPETLATARAINAGSQP</sequence>
<dbReference type="KEGG" id="slf:JEQ17_40905"/>